<dbReference type="NCBIfam" id="NF003068">
    <property type="entry name" value="PRK03991.1"/>
    <property type="match status" value="1"/>
</dbReference>
<dbReference type="InterPro" id="IPR006195">
    <property type="entry name" value="aa-tRNA-synth_II"/>
</dbReference>
<evidence type="ECO:0000256" key="9">
    <source>
        <dbReference type="ARBA" id="ARBA00022917"/>
    </source>
</evidence>
<keyword evidence="3 13" id="KW-0820">tRNA-binding</keyword>
<dbReference type="GO" id="GO:0005737">
    <property type="term" value="C:cytoplasm"/>
    <property type="evidence" value="ECO:0007669"/>
    <property type="project" value="UniProtKB-SubCell"/>
</dbReference>
<dbReference type="Gene3D" id="3.50.80.10">
    <property type="entry name" value="D-tyrosyl-tRNA(Tyr) deacylase"/>
    <property type="match status" value="1"/>
</dbReference>
<dbReference type="Gene3D" id="3.30.930.10">
    <property type="entry name" value="Bira Bifunctional Protein, Domain 2"/>
    <property type="match status" value="1"/>
</dbReference>
<protein>
    <recommendedName>
        <fullName evidence="13">Threonine--tRNA ligase</fullName>
        <ecNumber evidence="13">6.1.1.3</ecNumber>
    </recommendedName>
    <alternativeName>
        <fullName evidence="13">Threonyl-tRNA synthetase</fullName>
        <shortName evidence="13">ThrRS</shortName>
    </alternativeName>
</protein>
<evidence type="ECO:0000256" key="12">
    <source>
        <dbReference type="ARBA" id="ARBA00060816"/>
    </source>
</evidence>
<dbReference type="Proteomes" id="UP001305652">
    <property type="component" value="Chromosome"/>
</dbReference>
<evidence type="ECO:0000313" key="15">
    <source>
        <dbReference type="EMBL" id="WOX56925.1"/>
    </source>
</evidence>
<dbReference type="InterPro" id="IPR047246">
    <property type="entry name" value="ThrRS_anticodon"/>
</dbReference>
<keyword evidence="4 13" id="KW-0436">Ligase</keyword>
<dbReference type="FunFam" id="3.50.80.10:FF:000004">
    <property type="entry name" value="Threonine--tRNA ligase"/>
    <property type="match status" value="1"/>
</dbReference>
<dbReference type="InterPro" id="IPR015011">
    <property type="entry name" value="Threonyl-tRNA_syn_edit_dom_arc"/>
</dbReference>
<dbReference type="SUPFAM" id="SSF55681">
    <property type="entry name" value="Class II aaRS and biotin synthetases"/>
    <property type="match status" value="1"/>
</dbReference>
<comment type="similarity">
    <text evidence="12">Belongs to the class-II aminoacyl-tRNA synthetase family. Archaea-specific ThrRS editing domain subfamily.</text>
</comment>
<dbReference type="EC" id="6.1.1.3" evidence="13"/>
<feature type="binding site" evidence="13">
    <location>
        <position position="289"/>
    </location>
    <ligand>
        <name>Zn(2+)</name>
        <dbReference type="ChEBI" id="CHEBI:29105"/>
        <note>catalytic</note>
    </ligand>
</feature>
<name>A0AAX4FT24_9EURY</name>
<dbReference type="KEGG" id="mrc:R6Y96_06290"/>
<dbReference type="PRINTS" id="PR01047">
    <property type="entry name" value="TRNASYNTHTHR"/>
</dbReference>
<evidence type="ECO:0000256" key="8">
    <source>
        <dbReference type="ARBA" id="ARBA00022884"/>
    </source>
</evidence>
<dbReference type="GO" id="GO:0000049">
    <property type="term" value="F:tRNA binding"/>
    <property type="evidence" value="ECO:0007669"/>
    <property type="project" value="UniProtKB-KW"/>
</dbReference>
<dbReference type="AlphaFoldDB" id="A0AAX4FT24"/>
<dbReference type="PANTHER" id="PTHR11451">
    <property type="entry name" value="THREONINE-TRNA LIGASE"/>
    <property type="match status" value="1"/>
</dbReference>
<dbReference type="Pfam" id="PF08915">
    <property type="entry name" value="tRNA-Thr_ED"/>
    <property type="match status" value="1"/>
</dbReference>
<dbReference type="InterPro" id="IPR004154">
    <property type="entry name" value="Anticodon-bd"/>
</dbReference>
<dbReference type="PROSITE" id="PS50862">
    <property type="entry name" value="AA_TRNA_LIGASE_II"/>
    <property type="match status" value="1"/>
</dbReference>
<keyword evidence="16" id="KW-1185">Reference proteome</keyword>
<keyword evidence="8 13" id="KW-0694">RNA-binding</keyword>
<dbReference type="CDD" id="cd00860">
    <property type="entry name" value="ThrRS_anticodon"/>
    <property type="match status" value="1"/>
</dbReference>
<feature type="domain" description="Aminoacyl-transfer RNA synthetases class-II family profile" evidence="14">
    <location>
        <begin position="226"/>
        <end position="501"/>
    </location>
</feature>
<dbReference type="SUPFAM" id="SSF52954">
    <property type="entry name" value="Class II aaRS ABD-related"/>
    <property type="match status" value="1"/>
</dbReference>
<comment type="cofactor">
    <cofactor evidence="13">
        <name>Zn(2+)</name>
        <dbReference type="ChEBI" id="CHEBI:29105"/>
    </cofactor>
    <text evidence="13">Binds 1 zinc ion per subunit.</text>
</comment>
<dbReference type="GO" id="GO:0006435">
    <property type="term" value="P:threonyl-tRNA aminoacylation"/>
    <property type="evidence" value="ECO:0007669"/>
    <property type="project" value="UniProtKB-UniRule"/>
</dbReference>
<keyword evidence="6 13" id="KW-0862">Zinc</keyword>
<dbReference type="Pfam" id="PF00587">
    <property type="entry name" value="tRNA-synt_2b"/>
    <property type="match status" value="1"/>
</dbReference>
<comment type="caution">
    <text evidence="13">Lacks conserved residue(s) required for the propagation of feature annotation.</text>
</comment>
<keyword evidence="7 13" id="KW-0067">ATP-binding</keyword>
<proteinExistence type="inferred from homology"/>
<dbReference type="EMBL" id="CP137642">
    <property type="protein sequence ID" value="WOX56925.1"/>
    <property type="molecule type" value="Genomic_DNA"/>
</dbReference>
<dbReference type="InterPro" id="IPR045864">
    <property type="entry name" value="aa-tRNA-synth_II/BPL/LPL"/>
</dbReference>
<dbReference type="HAMAP" id="MF_00184">
    <property type="entry name" value="Thr_tRNA_synth"/>
    <property type="match status" value="1"/>
</dbReference>
<dbReference type="InterPro" id="IPR036621">
    <property type="entry name" value="Anticodon-bd_dom_sf"/>
</dbReference>
<evidence type="ECO:0000256" key="11">
    <source>
        <dbReference type="ARBA" id="ARBA00049515"/>
    </source>
</evidence>
<gene>
    <name evidence="13" type="primary">thrS</name>
    <name evidence="15" type="ORF">R6Y96_06290</name>
</gene>
<accession>A0AAX4FT24</accession>
<dbReference type="InterPro" id="IPR023509">
    <property type="entry name" value="DTD-like_sf"/>
</dbReference>
<evidence type="ECO:0000256" key="7">
    <source>
        <dbReference type="ARBA" id="ARBA00022840"/>
    </source>
</evidence>
<evidence type="ECO:0000256" key="10">
    <source>
        <dbReference type="ARBA" id="ARBA00023146"/>
    </source>
</evidence>
<feature type="binding site" evidence="13">
    <location>
        <position position="341"/>
    </location>
    <ligand>
        <name>Zn(2+)</name>
        <dbReference type="ChEBI" id="CHEBI:29105"/>
        <note>catalytic</note>
    </ligand>
</feature>
<keyword evidence="10 13" id="KW-0030">Aminoacyl-tRNA synthetase</keyword>
<dbReference type="GO" id="GO:0005524">
    <property type="term" value="F:ATP binding"/>
    <property type="evidence" value="ECO:0007669"/>
    <property type="project" value="UniProtKB-UniRule"/>
</dbReference>
<evidence type="ECO:0000256" key="1">
    <source>
        <dbReference type="ARBA" id="ARBA00004496"/>
    </source>
</evidence>
<evidence type="ECO:0000256" key="3">
    <source>
        <dbReference type="ARBA" id="ARBA00022555"/>
    </source>
</evidence>
<feature type="binding site" evidence="13">
    <location>
        <position position="462"/>
    </location>
    <ligand>
        <name>Zn(2+)</name>
        <dbReference type="ChEBI" id="CHEBI:29105"/>
        <note>catalytic</note>
    </ligand>
</feature>
<keyword evidence="2 13" id="KW-0963">Cytoplasm</keyword>
<dbReference type="FunFam" id="3.40.50.800:FF:000001">
    <property type="entry name" value="Threonine--tRNA ligase"/>
    <property type="match status" value="1"/>
</dbReference>
<comment type="subunit">
    <text evidence="13">Homodimer.</text>
</comment>
<dbReference type="GO" id="GO:0002161">
    <property type="term" value="F:aminoacyl-tRNA deacylase activity"/>
    <property type="evidence" value="ECO:0007669"/>
    <property type="project" value="UniProtKB-ARBA"/>
</dbReference>
<keyword evidence="13" id="KW-0479">Metal-binding</keyword>
<evidence type="ECO:0000256" key="5">
    <source>
        <dbReference type="ARBA" id="ARBA00022741"/>
    </source>
</evidence>
<dbReference type="InterPro" id="IPR002314">
    <property type="entry name" value="aa-tRNA-synt_IIb"/>
</dbReference>
<evidence type="ECO:0000256" key="13">
    <source>
        <dbReference type="HAMAP-Rule" id="MF_00184"/>
    </source>
</evidence>
<reference evidence="15 16" key="1">
    <citation type="submission" date="2023-10" db="EMBL/GenBank/DDBJ databases">
        <title>The complete genome sequence of Methanoculleus receptaculi DSM 18860.</title>
        <authorList>
            <person name="Lai S.-J."/>
            <person name="You Y.-T."/>
            <person name="Chen S.-C."/>
        </authorList>
    </citation>
    <scope>NUCLEOTIDE SEQUENCE [LARGE SCALE GENOMIC DNA]</scope>
    <source>
        <strain evidence="15 16">DSM 18860</strain>
    </source>
</reference>
<dbReference type="GO" id="GO:0008270">
    <property type="term" value="F:zinc ion binding"/>
    <property type="evidence" value="ECO:0007669"/>
    <property type="project" value="InterPro"/>
</dbReference>
<evidence type="ECO:0000313" key="16">
    <source>
        <dbReference type="Proteomes" id="UP001305652"/>
    </source>
</evidence>
<sequence length="613" mass="69236">MRLLLIHSDHIEYEARKKTKAAEEDAVLKDGLDEALAVFCAVESLDEENIDDAVRQAVEEIVNTARQLGTTNIMIYPYAHLSSDLASPEVAVSALRNIEEALREQEDGFVVRRAPFGWYKAFSLSCKGHPLSELSRTIVPGGGVAAAAKKEIEHEFFVITPEGERRDAADYAAGNTPFACLVQKEIGYAGQEGVEPAHVDLMRAKELVDYEPRSDVGHLRWMPRGKLIRDLLADYVLSQVLDYGAMPVETPVMYDLADKAIAEHAARFGERQYRFKSGNRDMMLRFAACFGMFSIMNSMHISPNTLPMKLYELSTYSFRHEQKGEVIGLKRLRAFTMPDMHTLCLDMDDALAAFEEQLAMGWKSGRDLETPLVGVFRCTRDFFEQYEPWVKKIVANSGVPMLIDILSERSHYWIAKADLAAIDAQGRPIENPTVQIDIESARRFDISYYTPEGQEIHPPILHCSPTGSIERVICAMLENTATQEVPSFPTWLAPTQVRLVPVAERHVWFAEDIAGRLKAAGIRVDIDDRDESVNRKVREAGMDWVPYVVMIGDLEAETGRLTVTIRRLSEKKRPCRETMTESELIQAVRMETDGKPFRPLYTPGCLSRRPRFI</sequence>
<dbReference type="RefSeq" id="WP_318620386.1">
    <property type="nucleotide sequence ID" value="NZ_CP137642.1"/>
</dbReference>
<dbReference type="InterPro" id="IPR002320">
    <property type="entry name" value="Thr-tRNA-ligase_IIa"/>
</dbReference>
<comment type="catalytic activity">
    <reaction evidence="11 13">
        <text>tRNA(Thr) + L-threonine + ATP = L-threonyl-tRNA(Thr) + AMP + diphosphate + H(+)</text>
        <dbReference type="Rhea" id="RHEA:24624"/>
        <dbReference type="Rhea" id="RHEA-COMP:9670"/>
        <dbReference type="Rhea" id="RHEA-COMP:9704"/>
        <dbReference type="ChEBI" id="CHEBI:15378"/>
        <dbReference type="ChEBI" id="CHEBI:30616"/>
        <dbReference type="ChEBI" id="CHEBI:33019"/>
        <dbReference type="ChEBI" id="CHEBI:57926"/>
        <dbReference type="ChEBI" id="CHEBI:78442"/>
        <dbReference type="ChEBI" id="CHEBI:78534"/>
        <dbReference type="ChEBI" id="CHEBI:456215"/>
        <dbReference type="EC" id="6.1.1.3"/>
    </reaction>
</comment>
<dbReference type="GeneID" id="85732749"/>
<keyword evidence="9 13" id="KW-0648">Protein biosynthesis</keyword>
<evidence type="ECO:0000259" key="14">
    <source>
        <dbReference type="PROSITE" id="PS50862"/>
    </source>
</evidence>
<dbReference type="Pfam" id="PF03129">
    <property type="entry name" value="HGTP_anticodon"/>
    <property type="match status" value="1"/>
</dbReference>
<keyword evidence="5 13" id="KW-0547">Nucleotide-binding</keyword>
<evidence type="ECO:0000256" key="2">
    <source>
        <dbReference type="ARBA" id="ARBA00022490"/>
    </source>
</evidence>
<dbReference type="GO" id="GO:0004829">
    <property type="term" value="F:threonine-tRNA ligase activity"/>
    <property type="evidence" value="ECO:0007669"/>
    <property type="project" value="UniProtKB-UniRule"/>
</dbReference>
<comment type="subcellular location">
    <subcellularLocation>
        <location evidence="1 13">Cytoplasm</location>
    </subcellularLocation>
</comment>
<dbReference type="Gene3D" id="3.40.50.800">
    <property type="entry name" value="Anticodon-binding domain"/>
    <property type="match status" value="1"/>
</dbReference>
<dbReference type="NCBIfam" id="TIGR00418">
    <property type="entry name" value="thrS"/>
    <property type="match status" value="1"/>
</dbReference>
<dbReference type="PANTHER" id="PTHR11451:SF44">
    <property type="entry name" value="THREONINE--TRNA LIGASE, CHLOROPLASTIC_MITOCHONDRIAL 2"/>
    <property type="match status" value="1"/>
</dbReference>
<organism evidence="15 16">
    <name type="scientific">Methanoculleus receptaculi</name>
    <dbReference type="NCBI Taxonomy" id="394967"/>
    <lineage>
        <taxon>Archaea</taxon>
        <taxon>Methanobacteriati</taxon>
        <taxon>Methanobacteriota</taxon>
        <taxon>Stenosarchaea group</taxon>
        <taxon>Methanomicrobia</taxon>
        <taxon>Methanomicrobiales</taxon>
        <taxon>Methanomicrobiaceae</taxon>
        <taxon>Methanoculleus</taxon>
    </lineage>
</organism>
<evidence type="ECO:0000256" key="6">
    <source>
        <dbReference type="ARBA" id="ARBA00022833"/>
    </source>
</evidence>
<evidence type="ECO:0000256" key="4">
    <source>
        <dbReference type="ARBA" id="ARBA00022598"/>
    </source>
</evidence>